<sequence>MLKIMKGIVILFFLVGCTVYNDKQENDDIPVENVSKSLIADTKVIATNLDIPWNITKTGQTFFLTQRVGKIVEIDEATGEKKQQNLQVEESILHEGEGGLLGFVLAQDFETSREAYAYHTYSQDGEIQNRIIKVKQHDEEWIEEAVILDGIPGGAIHNGGRMRIGPDGKLYVTTGDAGERDLSQDIQSVAGKILRMNLDGSIPSDNPFENSFVYSYGHRNPQGLAWDERGQLFSTEHGQSAHDEINIIKPGKNYGWPIIQGDEQAADMETPIYHTGEYTWAPSGIEYHNGKLYIATLRDSKIRSFEINTDKVDVILDIESRMRDVLIDNGNLYTITNNRDGRGTPQQGDDKLIQLVFEKN</sequence>
<dbReference type="PROSITE" id="PS51257">
    <property type="entry name" value="PROKAR_LIPOPROTEIN"/>
    <property type="match status" value="1"/>
</dbReference>
<keyword evidence="3" id="KW-1185">Reference proteome</keyword>
<reference evidence="2" key="1">
    <citation type="submission" date="2022-02" db="EMBL/GenBank/DDBJ databases">
        <title>Fredinandcohnia quinoae sp. nov. isolated from Chenopodium quinoa seeds.</title>
        <authorList>
            <person name="Saati-Santamaria Z."/>
            <person name="Flores-Felix J.D."/>
            <person name="Igual J.M."/>
            <person name="Velazquez E."/>
            <person name="Garcia-Fraile P."/>
            <person name="Martinez-Molina E."/>
        </authorList>
    </citation>
    <scope>NUCLEOTIDE SEQUENCE</scope>
    <source>
        <strain evidence="2">SECRCQ15</strain>
    </source>
</reference>
<dbReference type="InterPro" id="IPR012938">
    <property type="entry name" value="Glc/Sorbosone_DH"/>
</dbReference>
<evidence type="ECO:0000259" key="1">
    <source>
        <dbReference type="Pfam" id="PF07995"/>
    </source>
</evidence>
<feature type="domain" description="Glucose/Sorbosone dehydrogenase" evidence="1">
    <location>
        <begin position="49"/>
        <end position="342"/>
    </location>
</feature>
<proteinExistence type="predicted"/>
<dbReference type="InterPro" id="IPR011042">
    <property type="entry name" value="6-blade_b-propeller_TolB-like"/>
</dbReference>
<dbReference type="SUPFAM" id="SSF50952">
    <property type="entry name" value="Soluble quinoprotein glucose dehydrogenase"/>
    <property type="match status" value="1"/>
</dbReference>
<dbReference type="EMBL" id="JAKTTI010000011">
    <property type="protein sequence ID" value="MCH1625511.1"/>
    <property type="molecule type" value="Genomic_DNA"/>
</dbReference>
<comment type="caution">
    <text evidence="2">The sequence shown here is derived from an EMBL/GenBank/DDBJ whole genome shotgun (WGS) entry which is preliminary data.</text>
</comment>
<dbReference type="Proteomes" id="UP001431131">
    <property type="component" value="Unassembled WGS sequence"/>
</dbReference>
<organism evidence="2 3">
    <name type="scientific">Fredinandcohnia quinoae</name>
    <dbReference type="NCBI Taxonomy" id="2918902"/>
    <lineage>
        <taxon>Bacteria</taxon>
        <taxon>Bacillati</taxon>
        <taxon>Bacillota</taxon>
        <taxon>Bacilli</taxon>
        <taxon>Bacillales</taxon>
        <taxon>Bacillaceae</taxon>
        <taxon>Fredinandcohnia</taxon>
    </lineage>
</organism>
<dbReference type="RefSeq" id="WP_240255048.1">
    <property type="nucleotide sequence ID" value="NZ_JAKTTI010000011.1"/>
</dbReference>
<dbReference type="Pfam" id="PF07995">
    <property type="entry name" value="GSDH"/>
    <property type="match status" value="1"/>
</dbReference>
<dbReference type="AlphaFoldDB" id="A0AAW5E7Y9"/>
<dbReference type="PANTHER" id="PTHR19328">
    <property type="entry name" value="HEDGEHOG-INTERACTING PROTEIN"/>
    <property type="match status" value="1"/>
</dbReference>
<evidence type="ECO:0000313" key="3">
    <source>
        <dbReference type="Proteomes" id="UP001431131"/>
    </source>
</evidence>
<dbReference type="PANTHER" id="PTHR19328:SF13">
    <property type="entry name" value="HIPL1 PROTEIN"/>
    <property type="match status" value="1"/>
</dbReference>
<dbReference type="InterPro" id="IPR011041">
    <property type="entry name" value="Quinoprot_gluc/sorb_DH_b-prop"/>
</dbReference>
<protein>
    <submittedName>
        <fullName evidence="2">PQQ-dependent sugar dehydrogenase</fullName>
    </submittedName>
</protein>
<evidence type="ECO:0000313" key="2">
    <source>
        <dbReference type="EMBL" id="MCH1625511.1"/>
    </source>
</evidence>
<dbReference type="Gene3D" id="2.120.10.30">
    <property type="entry name" value="TolB, C-terminal domain"/>
    <property type="match status" value="1"/>
</dbReference>
<accession>A0AAW5E7Y9</accession>
<gene>
    <name evidence="2" type="ORF">MJG50_09240</name>
</gene>
<name>A0AAW5E7Y9_9BACI</name>